<sequence length="242" mass="26752">MGSCVSSHNKASYEMNKVQVSFDNTNKTVDDHRKVTIYPSVLMNEGLIAVKPQLPPSQSPAIFSEYEQHGMCRSLTNLDVLVVWLFCSTSVCSKEETFFDSQTWLDSDCDDEFMSVNGEFTPSRGNTPVHHSLTEGTQRVGVLAASIHNIEPVGSTFQPSPTPTEKRKRLLDLFKESLRGKSDSTLEFGETTNKDSDMGLNKNSLKPKRGCFSSLISARTTGRQKKKTPNPTPNLARSPISG</sequence>
<gene>
    <name evidence="2" type="ORF">Tco_1019146</name>
</gene>
<accession>A0ABQ5FWA1</accession>
<comment type="caution">
    <text evidence="2">The sequence shown here is derived from an EMBL/GenBank/DDBJ whole genome shotgun (WGS) entry which is preliminary data.</text>
</comment>
<name>A0ABQ5FWA1_9ASTR</name>
<reference evidence="2" key="2">
    <citation type="submission" date="2022-01" db="EMBL/GenBank/DDBJ databases">
        <authorList>
            <person name="Yamashiro T."/>
            <person name="Shiraishi A."/>
            <person name="Satake H."/>
            <person name="Nakayama K."/>
        </authorList>
    </citation>
    <scope>NUCLEOTIDE SEQUENCE</scope>
</reference>
<proteinExistence type="predicted"/>
<reference evidence="2" key="1">
    <citation type="journal article" date="2022" name="Int. J. Mol. Sci.">
        <title>Draft Genome of Tanacetum Coccineum: Genomic Comparison of Closely Related Tanacetum-Family Plants.</title>
        <authorList>
            <person name="Yamashiro T."/>
            <person name="Shiraishi A."/>
            <person name="Nakayama K."/>
            <person name="Satake H."/>
        </authorList>
    </citation>
    <scope>NUCLEOTIDE SEQUENCE</scope>
</reference>
<organism evidence="2 3">
    <name type="scientific">Tanacetum coccineum</name>
    <dbReference type="NCBI Taxonomy" id="301880"/>
    <lineage>
        <taxon>Eukaryota</taxon>
        <taxon>Viridiplantae</taxon>
        <taxon>Streptophyta</taxon>
        <taxon>Embryophyta</taxon>
        <taxon>Tracheophyta</taxon>
        <taxon>Spermatophyta</taxon>
        <taxon>Magnoliopsida</taxon>
        <taxon>eudicotyledons</taxon>
        <taxon>Gunneridae</taxon>
        <taxon>Pentapetalae</taxon>
        <taxon>asterids</taxon>
        <taxon>campanulids</taxon>
        <taxon>Asterales</taxon>
        <taxon>Asteraceae</taxon>
        <taxon>Asteroideae</taxon>
        <taxon>Anthemideae</taxon>
        <taxon>Anthemidinae</taxon>
        <taxon>Tanacetum</taxon>
    </lineage>
</organism>
<dbReference type="InterPro" id="IPR038947">
    <property type="entry name" value="At3g27210-like"/>
</dbReference>
<feature type="region of interest" description="Disordered" evidence="1">
    <location>
        <begin position="185"/>
        <end position="242"/>
    </location>
</feature>
<dbReference type="PANTHER" id="PTHR34280:SF16">
    <property type="match status" value="1"/>
</dbReference>
<evidence type="ECO:0000256" key="1">
    <source>
        <dbReference type="SAM" id="MobiDB-lite"/>
    </source>
</evidence>
<dbReference type="EMBL" id="BQNB010017829">
    <property type="protein sequence ID" value="GJT67666.1"/>
    <property type="molecule type" value="Genomic_DNA"/>
</dbReference>
<protein>
    <submittedName>
        <fullName evidence="2">Uncharacterized protein</fullName>
    </submittedName>
</protein>
<evidence type="ECO:0000313" key="3">
    <source>
        <dbReference type="Proteomes" id="UP001151760"/>
    </source>
</evidence>
<dbReference type="PANTHER" id="PTHR34280">
    <property type="entry name" value="OS01G0920100 PROTEIN"/>
    <property type="match status" value="1"/>
</dbReference>
<keyword evidence="3" id="KW-1185">Reference proteome</keyword>
<dbReference type="Proteomes" id="UP001151760">
    <property type="component" value="Unassembled WGS sequence"/>
</dbReference>
<evidence type="ECO:0000313" key="2">
    <source>
        <dbReference type="EMBL" id="GJT67666.1"/>
    </source>
</evidence>